<dbReference type="GO" id="GO:0046417">
    <property type="term" value="P:chorismate metabolic process"/>
    <property type="evidence" value="ECO:0007669"/>
    <property type="project" value="InterPro"/>
</dbReference>
<dbReference type="OrthoDB" id="9802281at2"/>
<dbReference type="InterPro" id="IPR051331">
    <property type="entry name" value="Chorismate_mutase-related"/>
</dbReference>
<dbReference type="Proteomes" id="UP000254230">
    <property type="component" value="Unassembled WGS sequence"/>
</dbReference>
<feature type="domain" description="Chorismate mutase" evidence="3">
    <location>
        <begin position="1"/>
        <end position="89"/>
    </location>
</feature>
<evidence type="ECO:0000256" key="1">
    <source>
        <dbReference type="ARBA" id="ARBA00012404"/>
    </source>
</evidence>
<proteinExistence type="predicted"/>
<gene>
    <name evidence="5" type="primary">pheA</name>
    <name evidence="4" type="ORF">Lqua_3332</name>
    <name evidence="5" type="ORF">NCTC12376_00953</name>
</gene>
<dbReference type="EC" id="5.4.99.5" evidence="1"/>
<name>A0A378KSK9_9GAMM</name>
<dbReference type="Gene3D" id="1.20.59.10">
    <property type="entry name" value="Chorismate mutase"/>
    <property type="match status" value="1"/>
</dbReference>
<evidence type="ECO:0000259" key="3">
    <source>
        <dbReference type="PROSITE" id="PS51168"/>
    </source>
</evidence>
<evidence type="ECO:0000313" key="7">
    <source>
        <dbReference type="Proteomes" id="UP000254230"/>
    </source>
</evidence>
<dbReference type="Pfam" id="PF01817">
    <property type="entry name" value="CM_2"/>
    <property type="match status" value="1"/>
</dbReference>
<protein>
    <recommendedName>
        <fullName evidence="1">chorismate mutase</fullName>
        <ecNumber evidence="1">5.4.99.5</ecNumber>
    </recommendedName>
</protein>
<organism evidence="5 7">
    <name type="scientific">Legionella quateirensis</name>
    <dbReference type="NCBI Taxonomy" id="45072"/>
    <lineage>
        <taxon>Bacteria</taxon>
        <taxon>Pseudomonadati</taxon>
        <taxon>Pseudomonadota</taxon>
        <taxon>Gammaproteobacteria</taxon>
        <taxon>Legionellales</taxon>
        <taxon>Legionellaceae</taxon>
        <taxon>Legionella</taxon>
    </lineage>
</organism>
<dbReference type="PANTHER" id="PTHR38041:SF1">
    <property type="entry name" value="CHORISMATE MUTASE"/>
    <property type="match status" value="1"/>
</dbReference>
<dbReference type="InterPro" id="IPR002701">
    <property type="entry name" value="CM_II_prokaryot"/>
</dbReference>
<keyword evidence="2" id="KW-0413">Isomerase</keyword>
<sequence length="99" mass="11653">MSTIEQLRKQIQETDCAIIRSLALRQDLSKKIAHLKQQEGKSIIDINQEKKNFELYEFLAKSYSLDPNFIARLFRLIIMNSRTLQQYTICESHYSELDG</sequence>
<reference evidence="5 7" key="2">
    <citation type="submission" date="2018-06" db="EMBL/GenBank/DDBJ databases">
        <authorList>
            <consortium name="Pathogen Informatics"/>
            <person name="Doyle S."/>
        </authorList>
    </citation>
    <scope>NUCLEOTIDE SEQUENCE [LARGE SCALE GENOMIC DNA]</scope>
    <source>
        <strain evidence="5 7">NCTC12376</strain>
    </source>
</reference>
<dbReference type="InterPro" id="IPR036263">
    <property type="entry name" value="Chorismate_II_sf"/>
</dbReference>
<evidence type="ECO:0000313" key="4">
    <source>
        <dbReference type="EMBL" id="KTD42354.1"/>
    </source>
</evidence>
<dbReference type="AlphaFoldDB" id="A0A378KSK9"/>
<dbReference type="EMBL" id="UGOW01000001">
    <property type="protein sequence ID" value="STY17159.1"/>
    <property type="molecule type" value="Genomic_DNA"/>
</dbReference>
<dbReference type="SUPFAM" id="SSF48600">
    <property type="entry name" value="Chorismate mutase II"/>
    <property type="match status" value="1"/>
</dbReference>
<dbReference type="PROSITE" id="PS51168">
    <property type="entry name" value="CHORISMATE_MUT_2"/>
    <property type="match status" value="1"/>
</dbReference>
<reference evidence="4 6" key="1">
    <citation type="submission" date="2015-11" db="EMBL/GenBank/DDBJ databases">
        <title>Genomic analysis of 38 Legionella species identifies large and diverse effector repertoires.</title>
        <authorList>
            <person name="Burstein D."/>
            <person name="Amaro F."/>
            <person name="Zusman T."/>
            <person name="Lifshitz Z."/>
            <person name="Cohen O."/>
            <person name="Gilbert J.A."/>
            <person name="Pupko T."/>
            <person name="Shuman H.A."/>
            <person name="Segal G."/>
        </authorList>
    </citation>
    <scope>NUCLEOTIDE SEQUENCE [LARGE SCALE GENOMIC DNA]</scope>
    <source>
        <strain evidence="4 6">ATCC 49507</strain>
    </source>
</reference>
<accession>A0A378KSK9</accession>
<keyword evidence="6" id="KW-1185">Reference proteome</keyword>
<dbReference type="GO" id="GO:0004106">
    <property type="term" value="F:chorismate mutase activity"/>
    <property type="evidence" value="ECO:0007669"/>
    <property type="project" value="UniProtKB-EC"/>
</dbReference>
<dbReference type="RefSeq" id="WP_058475451.1">
    <property type="nucleotide sequence ID" value="NZ_CAAAIL010000024.1"/>
</dbReference>
<dbReference type="PANTHER" id="PTHR38041">
    <property type="entry name" value="CHORISMATE MUTASE"/>
    <property type="match status" value="1"/>
</dbReference>
<evidence type="ECO:0000313" key="5">
    <source>
        <dbReference type="EMBL" id="STY17159.1"/>
    </source>
</evidence>
<evidence type="ECO:0000256" key="2">
    <source>
        <dbReference type="ARBA" id="ARBA00023235"/>
    </source>
</evidence>
<dbReference type="GO" id="GO:0009697">
    <property type="term" value="P:salicylic acid biosynthetic process"/>
    <property type="evidence" value="ECO:0007669"/>
    <property type="project" value="TreeGrafter"/>
</dbReference>
<dbReference type="InterPro" id="IPR036979">
    <property type="entry name" value="CM_dom_sf"/>
</dbReference>
<dbReference type="Proteomes" id="UP000054639">
    <property type="component" value="Unassembled WGS sequence"/>
</dbReference>
<dbReference type="EMBL" id="LNYR01000049">
    <property type="protein sequence ID" value="KTD42354.1"/>
    <property type="molecule type" value="Genomic_DNA"/>
</dbReference>
<dbReference type="SMART" id="SM00830">
    <property type="entry name" value="CM_2"/>
    <property type="match status" value="1"/>
</dbReference>
<evidence type="ECO:0000313" key="6">
    <source>
        <dbReference type="Proteomes" id="UP000054639"/>
    </source>
</evidence>
<dbReference type="STRING" id="45072.Lqua_3332"/>